<name>A0A7J0E6Q8_9ERIC</name>
<accession>A0A7J0E6Q8</accession>
<protein>
    <submittedName>
        <fullName evidence="1">Peptidase family M48 family protein</fullName>
    </submittedName>
</protein>
<dbReference type="PANTHER" id="PTHR22726">
    <property type="entry name" value="METALLOENDOPEPTIDASE OMA1"/>
    <property type="match status" value="1"/>
</dbReference>
<organism evidence="1 2">
    <name type="scientific">Actinidia rufa</name>
    <dbReference type="NCBI Taxonomy" id="165716"/>
    <lineage>
        <taxon>Eukaryota</taxon>
        <taxon>Viridiplantae</taxon>
        <taxon>Streptophyta</taxon>
        <taxon>Embryophyta</taxon>
        <taxon>Tracheophyta</taxon>
        <taxon>Spermatophyta</taxon>
        <taxon>Magnoliopsida</taxon>
        <taxon>eudicotyledons</taxon>
        <taxon>Gunneridae</taxon>
        <taxon>Pentapetalae</taxon>
        <taxon>asterids</taxon>
        <taxon>Ericales</taxon>
        <taxon>Actinidiaceae</taxon>
        <taxon>Actinidia</taxon>
    </lineage>
</organism>
<evidence type="ECO:0000313" key="2">
    <source>
        <dbReference type="Proteomes" id="UP000585474"/>
    </source>
</evidence>
<dbReference type="InterPro" id="IPR051156">
    <property type="entry name" value="Mito/Outer_Membr_Metalloprot"/>
</dbReference>
<dbReference type="AlphaFoldDB" id="A0A7J0E6Q8"/>
<reference evidence="1 2" key="1">
    <citation type="submission" date="2019-07" db="EMBL/GenBank/DDBJ databases">
        <title>De Novo Assembly of kiwifruit Actinidia rufa.</title>
        <authorList>
            <person name="Sugita-Konishi S."/>
            <person name="Sato K."/>
            <person name="Mori E."/>
            <person name="Abe Y."/>
            <person name="Kisaki G."/>
            <person name="Hamano K."/>
            <person name="Suezawa K."/>
            <person name="Otani M."/>
            <person name="Fukuda T."/>
            <person name="Manabe T."/>
            <person name="Gomi K."/>
            <person name="Tabuchi M."/>
            <person name="Akimitsu K."/>
            <person name="Kataoka I."/>
        </authorList>
    </citation>
    <scope>NUCLEOTIDE SEQUENCE [LARGE SCALE GENOMIC DNA]</scope>
    <source>
        <strain evidence="2">cv. Fuchu</strain>
    </source>
</reference>
<keyword evidence="2" id="KW-1185">Reference proteome</keyword>
<dbReference type="EMBL" id="BJWL01000002">
    <property type="protein sequence ID" value="GFY81962.1"/>
    <property type="molecule type" value="Genomic_DNA"/>
</dbReference>
<gene>
    <name evidence="1" type="ORF">Acr_02g0002020</name>
</gene>
<dbReference type="GO" id="GO:0051603">
    <property type="term" value="P:proteolysis involved in protein catabolic process"/>
    <property type="evidence" value="ECO:0007669"/>
    <property type="project" value="TreeGrafter"/>
</dbReference>
<dbReference type="GO" id="GO:0004222">
    <property type="term" value="F:metalloendopeptidase activity"/>
    <property type="evidence" value="ECO:0007669"/>
    <property type="project" value="TreeGrafter"/>
</dbReference>
<evidence type="ECO:0000313" key="1">
    <source>
        <dbReference type="EMBL" id="GFY81962.1"/>
    </source>
</evidence>
<dbReference type="PANTHER" id="PTHR22726:SF1">
    <property type="entry name" value="METALLOENDOPEPTIDASE OMA1, MITOCHONDRIAL"/>
    <property type="match status" value="1"/>
</dbReference>
<dbReference type="GO" id="GO:0016020">
    <property type="term" value="C:membrane"/>
    <property type="evidence" value="ECO:0007669"/>
    <property type="project" value="TreeGrafter"/>
</dbReference>
<comment type="caution">
    <text evidence="1">The sequence shown here is derived from an EMBL/GenBank/DDBJ whole genome shotgun (WGS) entry which is preliminary data.</text>
</comment>
<dbReference type="OrthoDB" id="7464992at2759"/>
<sequence>MVSELEDGGVGGVRDGDYGVLWAFGDGAVREEEAFGDVVEESGEADRRGPVRAVKKAFKGKILHVEEAFGIHPESIRVRVIALDIIEALQRGLRKDKMWSDLKYAADSDETLDDAIRLETLMEMEADYIGRLLMASAGYDPRVAAVAPLVYEKLGKVTGDSPLRDYLSTHPSGKTKAQMLAQAKVVKEAMAFYREALAGEWVRGFL</sequence>
<proteinExistence type="predicted"/>
<dbReference type="Proteomes" id="UP000585474">
    <property type="component" value="Unassembled WGS sequence"/>
</dbReference>